<name>A0A9J5Z484_SOLCO</name>
<evidence type="ECO:0000313" key="2">
    <source>
        <dbReference type="EMBL" id="KAG5607681.1"/>
    </source>
</evidence>
<keyword evidence="3" id="KW-1185">Reference proteome</keyword>
<dbReference type="EMBL" id="JACXVP010000005">
    <property type="protein sequence ID" value="KAG5607681.1"/>
    <property type="molecule type" value="Genomic_DNA"/>
</dbReference>
<protein>
    <submittedName>
        <fullName evidence="2">Uncharacterized protein</fullName>
    </submittedName>
</protein>
<evidence type="ECO:0000313" key="3">
    <source>
        <dbReference type="Proteomes" id="UP000824120"/>
    </source>
</evidence>
<evidence type="ECO:0000256" key="1">
    <source>
        <dbReference type="SAM" id="MobiDB-lite"/>
    </source>
</evidence>
<gene>
    <name evidence="2" type="ORF">H5410_029173</name>
</gene>
<reference evidence="2 3" key="1">
    <citation type="submission" date="2020-09" db="EMBL/GenBank/DDBJ databases">
        <title>De no assembly of potato wild relative species, Solanum commersonii.</title>
        <authorList>
            <person name="Cho K."/>
        </authorList>
    </citation>
    <scope>NUCLEOTIDE SEQUENCE [LARGE SCALE GENOMIC DNA]</scope>
    <source>
        <strain evidence="2">LZ3.2</strain>
        <tissue evidence="2">Leaf</tissue>
    </source>
</reference>
<comment type="caution">
    <text evidence="2">The sequence shown here is derived from an EMBL/GenBank/DDBJ whole genome shotgun (WGS) entry which is preliminary data.</text>
</comment>
<organism evidence="2 3">
    <name type="scientific">Solanum commersonii</name>
    <name type="common">Commerson's wild potato</name>
    <name type="synonym">Commerson's nightshade</name>
    <dbReference type="NCBI Taxonomy" id="4109"/>
    <lineage>
        <taxon>Eukaryota</taxon>
        <taxon>Viridiplantae</taxon>
        <taxon>Streptophyta</taxon>
        <taxon>Embryophyta</taxon>
        <taxon>Tracheophyta</taxon>
        <taxon>Spermatophyta</taxon>
        <taxon>Magnoliopsida</taxon>
        <taxon>eudicotyledons</taxon>
        <taxon>Gunneridae</taxon>
        <taxon>Pentapetalae</taxon>
        <taxon>asterids</taxon>
        <taxon>lamiids</taxon>
        <taxon>Solanales</taxon>
        <taxon>Solanaceae</taxon>
        <taxon>Solanoideae</taxon>
        <taxon>Solaneae</taxon>
        <taxon>Solanum</taxon>
    </lineage>
</organism>
<proteinExistence type="predicted"/>
<feature type="region of interest" description="Disordered" evidence="1">
    <location>
        <begin position="26"/>
        <end position="45"/>
    </location>
</feature>
<sequence>MAPNKKNISNIGQEAFGLLDEQQLYATKGKNRSRAPPPPPPSSSVVAVKITNQNYFYYNQYQPQKSHVVQFKPTEERVMNSYEAMKDWDKIFQAHLKLGLISQTHISHWPLRLDRGQALPNEGSACPSPSNSLAREAWTGWSWADPF</sequence>
<accession>A0A9J5Z484</accession>
<dbReference type="Proteomes" id="UP000824120">
    <property type="component" value="Chromosome 5"/>
</dbReference>
<dbReference type="AlphaFoldDB" id="A0A9J5Z484"/>